<dbReference type="EMBL" id="MN739282">
    <property type="protein sequence ID" value="QHS96950.1"/>
    <property type="molecule type" value="Genomic_DNA"/>
</dbReference>
<keyword evidence="1" id="KW-0812">Transmembrane</keyword>
<dbReference type="AlphaFoldDB" id="A0A6C0BXY5"/>
<keyword evidence="1" id="KW-1133">Transmembrane helix</keyword>
<feature type="transmembrane region" description="Helical" evidence="1">
    <location>
        <begin position="12"/>
        <end position="33"/>
    </location>
</feature>
<protein>
    <submittedName>
        <fullName evidence="2">Uncharacterized protein</fullName>
    </submittedName>
</protein>
<proteinExistence type="predicted"/>
<sequence>MYISILVYPEFGLIAELFCGYICCVLLLAYITYTMIAIASYMLNEININYKDIMRNPISRQRKGMYGGHIGIRRHNSVPQIRHNAKVGGGAQFRGRRDLCGEITMRDGQ</sequence>
<evidence type="ECO:0000313" key="2">
    <source>
        <dbReference type="EMBL" id="QHS96950.1"/>
    </source>
</evidence>
<accession>A0A6C0BXY5</accession>
<name>A0A6C0BXY5_9ZZZZ</name>
<evidence type="ECO:0000256" key="1">
    <source>
        <dbReference type="SAM" id="Phobius"/>
    </source>
</evidence>
<organism evidence="2">
    <name type="scientific">viral metagenome</name>
    <dbReference type="NCBI Taxonomy" id="1070528"/>
    <lineage>
        <taxon>unclassified sequences</taxon>
        <taxon>metagenomes</taxon>
        <taxon>organismal metagenomes</taxon>
    </lineage>
</organism>
<keyword evidence="1" id="KW-0472">Membrane</keyword>
<reference evidence="2" key="1">
    <citation type="journal article" date="2020" name="Nature">
        <title>Giant virus diversity and host interactions through global metagenomics.</title>
        <authorList>
            <person name="Schulz F."/>
            <person name="Roux S."/>
            <person name="Paez-Espino D."/>
            <person name="Jungbluth S."/>
            <person name="Walsh D.A."/>
            <person name="Denef V.J."/>
            <person name="McMahon K.D."/>
            <person name="Konstantinidis K.T."/>
            <person name="Eloe-Fadrosh E.A."/>
            <person name="Kyrpides N.C."/>
            <person name="Woyke T."/>
        </authorList>
    </citation>
    <scope>NUCLEOTIDE SEQUENCE</scope>
    <source>
        <strain evidence="2">GVMAG-M-3300020166-5</strain>
    </source>
</reference>